<dbReference type="Proteomes" id="UP000015104">
    <property type="component" value="Unassembled WGS sequence"/>
</dbReference>
<sequence length="28" mass="3060">MGQTVKLNVVESVIITIMMGITMPLLRA</sequence>
<evidence type="ECO:0000313" key="2">
    <source>
        <dbReference type="EnsemblMetazoa" id="tetur01g06670.1"/>
    </source>
</evidence>
<keyword evidence="1" id="KW-0472">Membrane</keyword>
<dbReference type="EnsemblMetazoa" id="tetur01g06670.1">
    <property type="protein sequence ID" value="tetur01g06670.1"/>
    <property type="gene ID" value="tetur01g06670"/>
</dbReference>
<reference evidence="2" key="2">
    <citation type="submission" date="2015-06" db="UniProtKB">
        <authorList>
            <consortium name="EnsemblMetazoa"/>
        </authorList>
    </citation>
    <scope>IDENTIFICATION</scope>
</reference>
<evidence type="ECO:0000256" key="1">
    <source>
        <dbReference type="SAM" id="Phobius"/>
    </source>
</evidence>
<keyword evidence="1" id="KW-0812">Transmembrane</keyword>
<evidence type="ECO:0000313" key="3">
    <source>
        <dbReference type="Proteomes" id="UP000015104"/>
    </source>
</evidence>
<name>T1JRF2_TETUR</name>
<dbReference type="AlphaFoldDB" id="T1JRF2"/>
<reference evidence="3" key="1">
    <citation type="submission" date="2011-08" db="EMBL/GenBank/DDBJ databases">
        <authorList>
            <person name="Rombauts S."/>
        </authorList>
    </citation>
    <scope>NUCLEOTIDE SEQUENCE</scope>
    <source>
        <strain evidence="3">London</strain>
    </source>
</reference>
<organism evidence="2 3">
    <name type="scientific">Tetranychus urticae</name>
    <name type="common">Two-spotted spider mite</name>
    <dbReference type="NCBI Taxonomy" id="32264"/>
    <lineage>
        <taxon>Eukaryota</taxon>
        <taxon>Metazoa</taxon>
        <taxon>Ecdysozoa</taxon>
        <taxon>Arthropoda</taxon>
        <taxon>Chelicerata</taxon>
        <taxon>Arachnida</taxon>
        <taxon>Acari</taxon>
        <taxon>Acariformes</taxon>
        <taxon>Trombidiformes</taxon>
        <taxon>Prostigmata</taxon>
        <taxon>Eleutherengona</taxon>
        <taxon>Raphignathae</taxon>
        <taxon>Tetranychoidea</taxon>
        <taxon>Tetranychidae</taxon>
        <taxon>Tetranychus</taxon>
    </lineage>
</organism>
<keyword evidence="1" id="KW-1133">Transmembrane helix</keyword>
<protein>
    <submittedName>
        <fullName evidence="2">Uncharacterized protein</fullName>
    </submittedName>
</protein>
<accession>T1JRF2</accession>
<dbReference type="EMBL" id="CAEY01000448">
    <property type="status" value="NOT_ANNOTATED_CDS"/>
    <property type="molecule type" value="Genomic_DNA"/>
</dbReference>
<keyword evidence="3" id="KW-1185">Reference proteome</keyword>
<feature type="transmembrane region" description="Helical" evidence="1">
    <location>
        <begin position="7"/>
        <end position="26"/>
    </location>
</feature>
<proteinExistence type="predicted"/>
<dbReference type="HOGENOM" id="CLU_3413335_0_0_1"/>